<dbReference type="GeneID" id="81472546"/>
<proteinExistence type="predicted"/>
<evidence type="ECO:0000313" key="8">
    <source>
        <dbReference type="Proteomes" id="UP000515838"/>
    </source>
</evidence>
<feature type="transmembrane region" description="Helical" evidence="6">
    <location>
        <begin position="153"/>
        <end position="175"/>
    </location>
</feature>
<feature type="transmembrane region" description="Helical" evidence="6">
    <location>
        <begin position="262"/>
        <end position="283"/>
    </location>
</feature>
<comment type="subcellular location">
    <subcellularLocation>
        <location evidence="1">Cell membrane</location>
        <topology evidence="1">Multi-pass membrane protein</topology>
    </subcellularLocation>
</comment>
<protein>
    <submittedName>
        <fullName evidence="7">Oligosaccharide flippase family protein</fullName>
    </submittedName>
</protein>
<evidence type="ECO:0000256" key="2">
    <source>
        <dbReference type="ARBA" id="ARBA00022475"/>
    </source>
</evidence>
<dbReference type="AlphaFoldDB" id="A0A7G9TBH4"/>
<evidence type="ECO:0000313" key="7">
    <source>
        <dbReference type="EMBL" id="QNN77449.1"/>
    </source>
</evidence>
<evidence type="ECO:0000256" key="1">
    <source>
        <dbReference type="ARBA" id="ARBA00004651"/>
    </source>
</evidence>
<feature type="transmembrane region" description="Helical" evidence="6">
    <location>
        <begin position="181"/>
        <end position="199"/>
    </location>
</feature>
<dbReference type="Pfam" id="PF01943">
    <property type="entry name" value="Polysacc_synt"/>
    <property type="match status" value="1"/>
</dbReference>
<name>A0A7G9TBH4_PSEMX</name>
<dbReference type="InterPro" id="IPR050833">
    <property type="entry name" value="Poly_Biosynth_Transport"/>
</dbReference>
<dbReference type="EMBL" id="CP060731">
    <property type="protein sequence ID" value="QNN77449.1"/>
    <property type="molecule type" value="Genomic_DNA"/>
</dbReference>
<feature type="transmembrane region" description="Helical" evidence="6">
    <location>
        <begin position="92"/>
        <end position="110"/>
    </location>
</feature>
<dbReference type="GO" id="GO:0005886">
    <property type="term" value="C:plasma membrane"/>
    <property type="evidence" value="ECO:0007669"/>
    <property type="project" value="UniProtKB-SubCell"/>
</dbReference>
<keyword evidence="5 6" id="KW-0472">Membrane</keyword>
<feature type="transmembrane region" description="Helical" evidence="6">
    <location>
        <begin position="228"/>
        <end position="250"/>
    </location>
</feature>
<feature type="transmembrane region" description="Helical" evidence="6">
    <location>
        <begin position="304"/>
        <end position="323"/>
    </location>
</feature>
<dbReference type="InterPro" id="IPR002797">
    <property type="entry name" value="Polysacc_synth"/>
</dbReference>
<evidence type="ECO:0000256" key="5">
    <source>
        <dbReference type="ARBA" id="ARBA00023136"/>
    </source>
</evidence>
<accession>A0A7G9TBH4</accession>
<dbReference type="RefSeq" id="WP_187573037.1">
    <property type="nucleotide sequence ID" value="NZ_CP060731.1"/>
</dbReference>
<keyword evidence="3 6" id="KW-0812">Transmembrane</keyword>
<feature type="transmembrane region" description="Helical" evidence="6">
    <location>
        <begin position="371"/>
        <end position="393"/>
    </location>
</feature>
<feature type="transmembrane region" description="Helical" evidence="6">
    <location>
        <begin position="12"/>
        <end position="34"/>
    </location>
</feature>
<reference evidence="7 8" key="1">
    <citation type="submission" date="2020-08" db="EMBL/GenBank/DDBJ databases">
        <title>Streptomycin Non-resistant strain, P. mexicana.</title>
        <authorList>
            <person name="Ganesh-Kumar S."/>
            <person name="Zhe T."/>
            <person name="Yu Z."/>
            <person name="Min Y."/>
        </authorList>
    </citation>
    <scope>NUCLEOTIDE SEQUENCE [LARGE SCALE GENOMIC DNA]</scope>
    <source>
        <strain evidence="7 8">GTZY2</strain>
    </source>
</reference>
<feature type="transmembrane region" description="Helical" evidence="6">
    <location>
        <begin position="451"/>
        <end position="475"/>
    </location>
</feature>
<feature type="transmembrane region" description="Helical" evidence="6">
    <location>
        <begin position="46"/>
        <end position="71"/>
    </location>
</feature>
<evidence type="ECO:0000256" key="4">
    <source>
        <dbReference type="ARBA" id="ARBA00022989"/>
    </source>
</evidence>
<dbReference type="Proteomes" id="UP000515838">
    <property type="component" value="Chromosome"/>
</dbReference>
<feature type="transmembrane region" description="Helical" evidence="6">
    <location>
        <begin position="335"/>
        <end position="359"/>
    </location>
</feature>
<feature type="transmembrane region" description="Helical" evidence="6">
    <location>
        <begin position="425"/>
        <end position="445"/>
    </location>
</feature>
<keyword evidence="4 6" id="KW-1133">Transmembrane helix</keyword>
<gene>
    <name evidence="7" type="ORF">IAE60_16285</name>
</gene>
<dbReference type="PANTHER" id="PTHR30250:SF11">
    <property type="entry name" value="O-ANTIGEN TRANSPORTER-RELATED"/>
    <property type="match status" value="1"/>
</dbReference>
<keyword evidence="2" id="KW-1003">Cell membrane</keyword>
<sequence length="516" mass="55327">MNDRSRTLSNTFFSSVGMYTEYVLGMLTSIIIARHLGPDGFGTYSLVIWLVAVGVATTNSGTASAAIKFVAELRGAGHLEQIPYVLSYLRKAQRVFMLFVLAGGAALFIFAGDHVAPGMNHVMLLGFLIVGVVLRSSYMFNIGVAKGFENFRATAIVALVSTPINLLLVIAAWQLDAPVEWLLAVFSLSGIVFYVVSLRQIRPLLPPRRPGVVLPPALRARMGHHMRWTALTVSVSFLVASEVEVMFLNLYADSHDAGQFKVAYQLAVGAAALVPGVFGALLLPMMAGALSQGREVAARRFVGTTHYLALLATPLMAFGLVFGNDVIHLLYGKEYWAAGPLFSACLFATCVTTMTQGASSLLVSADRQRSILVLVVMCGVLKLALDAVLIAHYALVGAVVAYLTVALVNATAYISLAIRISHARPAWGALGRVALAGALAAALAWPLRGHLVPWAAVVLGGVLLVLSYALFTLVLRCWSRDDIEHLQLLHRRFAAGRPRAGARLLAWAHARAGENA</sequence>
<dbReference type="PANTHER" id="PTHR30250">
    <property type="entry name" value="PST FAMILY PREDICTED COLANIC ACID TRANSPORTER"/>
    <property type="match status" value="1"/>
</dbReference>
<feature type="transmembrane region" description="Helical" evidence="6">
    <location>
        <begin position="399"/>
        <end position="418"/>
    </location>
</feature>
<evidence type="ECO:0000256" key="3">
    <source>
        <dbReference type="ARBA" id="ARBA00022692"/>
    </source>
</evidence>
<feature type="transmembrane region" description="Helical" evidence="6">
    <location>
        <begin position="122"/>
        <end position="141"/>
    </location>
</feature>
<evidence type="ECO:0000256" key="6">
    <source>
        <dbReference type="SAM" id="Phobius"/>
    </source>
</evidence>
<organism evidence="7 8">
    <name type="scientific">Pseudoxanthomonas mexicana</name>
    <dbReference type="NCBI Taxonomy" id="128785"/>
    <lineage>
        <taxon>Bacteria</taxon>
        <taxon>Pseudomonadati</taxon>
        <taxon>Pseudomonadota</taxon>
        <taxon>Gammaproteobacteria</taxon>
        <taxon>Lysobacterales</taxon>
        <taxon>Lysobacteraceae</taxon>
        <taxon>Pseudoxanthomonas</taxon>
    </lineage>
</organism>